<dbReference type="GO" id="GO:0038023">
    <property type="term" value="F:signaling receptor activity"/>
    <property type="evidence" value="ECO:0007669"/>
    <property type="project" value="TreeGrafter"/>
</dbReference>
<feature type="signal peptide" evidence="4">
    <location>
        <begin position="1"/>
        <end position="20"/>
    </location>
</feature>
<proteinExistence type="inferred from homology"/>
<organism evidence="6 7">
    <name type="scientific">Eublepharis macularius</name>
    <name type="common">Leopard gecko</name>
    <name type="synonym">Cyrtodactylus macularius</name>
    <dbReference type="NCBI Taxonomy" id="481883"/>
    <lineage>
        <taxon>Eukaryota</taxon>
        <taxon>Metazoa</taxon>
        <taxon>Chordata</taxon>
        <taxon>Craniata</taxon>
        <taxon>Vertebrata</taxon>
        <taxon>Euteleostomi</taxon>
        <taxon>Lepidosauria</taxon>
        <taxon>Squamata</taxon>
        <taxon>Bifurcata</taxon>
        <taxon>Gekkota</taxon>
        <taxon>Eublepharidae</taxon>
        <taxon>Eublepharinae</taxon>
        <taxon>Eublepharis</taxon>
    </lineage>
</organism>
<name>A0AA97JE67_EUBMA</name>
<dbReference type="RefSeq" id="XP_054835836.1">
    <property type="nucleotide sequence ID" value="XM_054979861.1"/>
</dbReference>
<protein>
    <submittedName>
        <fullName evidence="7">Riboflavin-binding protein-like isoform X1</fullName>
    </submittedName>
</protein>
<dbReference type="GO" id="GO:0032217">
    <property type="term" value="F:riboflavin transmembrane transporter activity"/>
    <property type="evidence" value="ECO:0007669"/>
    <property type="project" value="TreeGrafter"/>
</dbReference>
<comment type="similarity">
    <text evidence="1">Belongs to the folate receptor family.</text>
</comment>
<sequence length="232" mass="26534">MLKFSVLLFFALLAVSTSKGHQCLNGPTHKKKATPEPDLQECTIYKKSSCCHASFTKELAQSPVMKVNNTYWNRCGNLSEPCESYMKKMECFYRCSPIAVYWAKSNYSAAIESVPICQKFCDGWYEACKNDFTCVNNWLTDWEIDEKGENRCRNKCIPFNQMYNNGTDMCENMWGNSLKANNSTCDCLNLNENDSQYVQPDSSSSNSSISDQQACHKVIELESLRRKKKKKA</sequence>
<evidence type="ECO:0000256" key="3">
    <source>
        <dbReference type="ARBA" id="ARBA00023157"/>
    </source>
</evidence>
<keyword evidence="3" id="KW-1015">Disulfide bond</keyword>
<dbReference type="GO" id="GO:0009897">
    <property type="term" value="C:external side of plasma membrane"/>
    <property type="evidence" value="ECO:0007669"/>
    <property type="project" value="TreeGrafter"/>
</dbReference>
<dbReference type="PANTHER" id="PTHR10517:SF19">
    <property type="entry name" value="RETBINDIN"/>
    <property type="match status" value="1"/>
</dbReference>
<gene>
    <name evidence="7" type="primary">LOC129330027</name>
</gene>
<dbReference type="GO" id="GO:1902444">
    <property type="term" value="F:riboflavin binding"/>
    <property type="evidence" value="ECO:0007669"/>
    <property type="project" value="TreeGrafter"/>
</dbReference>
<feature type="domain" description="Folate receptor-like" evidence="5">
    <location>
        <begin position="22"/>
        <end position="189"/>
    </location>
</feature>
<feature type="chain" id="PRO_5041722667" evidence="4">
    <location>
        <begin position="21"/>
        <end position="232"/>
    </location>
</feature>
<dbReference type="Proteomes" id="UP001190640">
    <property type="component" value="Chromosome 5"/>
</dbReference>
<evidence type="ECO:0000256" key="1">
    <source>
        <dbReference type="ARBA" id="ARBA00007932"/>
    </source>
</evidence>
<keyword evidence="6" id="KW-1185">Reference proteome</keyword>
<accession>A0AA97JE67</accession>
<dbReference type="InterPro" id="IPR018143">
    <property type="entry name" value="Folate_rcpt-like"/>
</dbReference>
<dbReference type="PANTHER" id="PTHR10517">
    <property type="entry name" value="FOLATE RECEPTOR"/>
    <property type="match status" value="1"/>
</dbReference>
<dbReference type="Pfam" id="PF03024">
    <property type="entry name" value="Folate_rec"/>
    <property type="match status" value="1"/>
</dbReference>
<reference evidence="7" key="1">
    <citation type="submission" date="2025-08" db="UniProtKB">
        <authorList>
            <consortium name="RefSeq"/>
        </authorList>
    </citation>
    <scope>IDENTIFICATION</scope>
    <source>
        <tissue evidence="7">Blood</tissue>
    </source>
</reference>
<evidence type="ECO:0000313" key="7">
    <source>
        <dbReference type="RefSeq" id="XP_054835836.1"/>
    </source>
</evidence>
<evidence type="ECO:0000256" key="2">
    <source>
        <dbReference type="ARBA" id="ARBA00022729"/>
    </source>
</evidence>
<evidence type="ECO:0000313" key="6">
    <source>
        <dbReference type="Proteomes" id="UP001190640"/>
    </source>
</evidence>
<dbReference type="GeneID" id="129330027"/>
<dbReference type="KEGG" id="emc:129330027"/>
<evidence type="ECO:0000256" key="4">
    <source>
        <dbReference type="SAM" id="SignalP"/>
    </source>
</evidence>
<keyword evidence="2 4" id="KW-0732">Signal</keyword>
<dbReference type="InterPro" id="IPR004269">
    <property type="entry name" value="Folate_rcpt"/>
</dbReference>
<evidence type="ECO:0000259" key="5">
    <source>
        <dbReference type="Pfam" id="PF03024"/>
    </source>
</evidence>
<dbReference type="AlphaFoldDB" id="A0AA97JE67"/>